<feature type="domain" description="SpaA-like prealbumin fold" evidence="2">
    <location>
        <begin position="841"/>
        <end position="941"/>
    </location>
</feature>
<gene>
    <name evidence="4" type="ORF">P5G59_12910</name>
</gene>
<proteinExistence type="predicted"/>
<name>A0ABT8IZ08_9MICO</name>
<feature type="transmembrane region" description="Helical" evidence="1">
    <location>
        <begin position="966"/>
        <end position="987"/>
    </location>
</feature>
<keyword evidence="1" id="KW-1133">Transmembrane helix</keyword>
<dbReference type="Pfam" id="PF25549">
    <property type="entry name" value="DUF7927"/>
    <property type="match status" value="1"/>
</dbReference>
<keyword evidence="1" id="KW-0812">Transmembrane</keyword>
<dbReference type="InterPro" id="IPR041033">
    <property type="entry name" value="SpaA_PFL_dom_1"/>
</dbReference>
<comment type="caution">
    <text evidence="4">The sequence shown here is derived from an EMBL/GenBank/DDBJ whole genome shotgun (WGS) entry which is preliminary data.</text>
</comment>
<keyword evidence="5" id="KW-1185">Reference proteome</keyword>
<dbReference type="RefSeq" id="WP_301219396.1">
    <property type="nucleotide sequence ID" value="NZ_JAROCB010000003.1"/>
</dbReference>
<evidence type="ECO:0000259" key="2">
    <source>
        <dbReference type="Pfam" id="PF17802"/>
    </source>
</evidence>
<dbReference type="InterPro" id="IPR013783">
    <property type="entry name" value="Ig-like_fold"/>
</dbReference>
<evidence type="ECO:0000259" key="3">
    <source>
        <dbReference type="Pfam" id="PF25549"/>
    </source>
</evidence>
<evidence type="ECO:0000313" key="4">
    <source>
        <dbReference type="EMBL" id="MDN4598046.1"/>
    </source>
</evidence>
<dbReference type="Proteomes" id="UP001174210">
    <property type="component" value="Unassembled WGS sequence"/>
</dbReference>
<evidence type="ECO:0000256" key="1">
    <source>
        <dbReference type="SAM" id="Phobius"/>
    </source>
</evidence>
<organism evidence="4 5">
    <name type="scientific">Leifsonia virtsii</name>
    <dbReference type="NCBI Taxonomy" id="3035915"/>
    <lineage>
        <taxon>Bacteria</taxon>
        <taxon>Bacillati</taxon>
        <taxon>Actinomycetota</taxon>
        <taxon>Actinomycetes</taxon>
        <taxon>Micrococcales</taxon>
        <taxon>Microbacteriaceae</taxon>
        <taxon>Leifsonia</taxon>
    </lineage>
</organism>
<dbReference type="Pfam" id="PF17802">
    <property type="entry name" value="SpaA"/>
    <property type="match status" value="1"/>
</dbReference>
<sequence>MMVTYRVLATRRRRLAGILALCVAVGVVVATLVLPQYFSNAGSNGVSTLYKTATNLAIGSKASSSDSPAGAVVGEAAPGDTIQWVVSYQNDTSAPATVNLTDNIKNAGNFIPGSVRLPPNPNGLGALTPQYSIDNGNSWVSGTAPANATGIGWTGTVVPQGTRQLSTNFPSPTANVVATSGGDAYNVVVKNGLIYGVYHHRTGNVVYCSRMDGTTCPGWPTGSNAQYWSDVIGTPIGTGTQFAGFTGWQGGTWISGNRLYWLAGLTTAASAGVACLDISTAKSCGYSVIANGQIPGFNNGAQVGSTAIPAANGNIYVATISGGTRNSIFCVSPTAGAVCAGGATLNSGVSTLYPPTLATFGDYVFASVQPTNTSSSWQTYCYRPSTNALCSGSWPVVTSIPPAFTGTPFAPILSSTGALTGICTIANGAGTSSKCWNLSGTALSNNPYTGTGAAYTGNGNGAGDTYVIGTKVYGSAGSTVFCVDFASYSGTGTVPNCTGFTRPSNSINYTVRSASDVAPNCLVATGDYGVITFFNAITGGGCTGVSGPANLTVTPTSYYCGSGAAGFTGWNALTLPGLVAGTYTNSTITLKDQNNAVIPGFNGVTLAAGGTLNLSSIPTSVTSITASVTINGINDPSGVVSGQISITWQGKPPEMCFQTVIPRVACDATGPATISNSANAVTVSAAGNDKPGGNTTGPVSYLVSADPYQCSLLIKKTSGVQSAVPGGKVAYSVTVTNNGQLDYNSAAFSDDLTDLLKDAIYNADHAATSGVVTYTAPKISWSGPLASGATVTVTYSVTVKSPDGGDHSLVNTVVSPTWKTNCAEGSKDAKCTVTVPIDVKDVAWHKVDSSASANILTGAAWTFTPVDGTGKPTGPAIVVNDCVAAFAAQCTGPDIDPIGGVFRLTDLGPGTYQLVETQAPIGFRLDPKPIPVTVTSASTTVQLPDVANVQLPVPAIPFTGGLGTDALTFTALSVFAVALALGVWQLIRRRRNV</sequence>
<dbReference type="EMBL" id="JAROCB010000003">
    <property type="protein sequence ID" value="MDN4598046.1"/>
    <property type="molecule type" value="Genomic_DNA"/>
</dbReference>
<feature type="domain" description="DUF7927" evidence="3">
    <location>
        <begin position="721"/>
        <end position="834"/>
    </location>
</feature>
<keyword evidence="1" id="KW-0472">Membrane</keyword>
<reference evidence="4" key="1">
    <citation type="submission" date="2023-03" db="EMBL/GenBank/DDBJ databases">
        <title>MT1 and MT2 Draft Genomes of Novel Species.</title>
        <authorList>
            <person name="Venkateswaran K."/>
        </authorList>
    </citation>
    <scope>NUCLEOTIDE SEQUENCE</scope>
    <source>
        <strain evidence="4">F6_8S_P_1A</strain>
    </source>
</reference>
<dbReference type="Gene3D" id="2.60.40.10">
    <property type="entry name" value="Immunoglobulins"/>
    <property type="match status" value="2"/>
</dbReference>
<accession>A0ABT8IZ08</accession>
<dbReference type="InterPro" id="IPR057687">
    <property type="entry name" value="DUF7927"/>
</dbReference>
<evidence type="ECO:0000313" key="5">
    <source>
        <dbReference type="Proteomes" id="UP001174210"/>
    </source>
</evidence>
<protein>
    <submittedName>
        <fullName evidence="4">SpaA isopeptide-forming pilin-related protein</fullName>
    </submittedName>
</protein>